<gene>
    <name evidence="2" type="ORF">HCG48_01755</name>
</gene>
<dbReference type="RefSeq" id="WP_168567625.1">
    <property type="nucleotide sequence ID" value="NZ_CP051167.1"/>
</dbReference>
<feature type="compositionally biased region" description="Basic and acidic residues" evidence="1">
    <location>
        <begin position="12"/>
        <end position="21"/>
    </location>
</feature>
<keyword evidence="3" id="KW-1185">Reference proteome</keyword>
<dbReference type="KEGG" id="oxy:HCG48_01755"/>
<dbReference type="AlphaFoldDB" id="A0A6H1TS86"/>
<evidence type="ECO:0000313" key="2">
    <source>
        <dbReference type="EMBL" id="QIZ69468.1"/>
    </source>
</evidence>
<sequence>MVDNIPSSFNKFEVKGEDGATRKGASGTVKLGNDWGVLPLNSDRPQKNLHLKITREDWRR</sequence>
<accession>A0A6H1TS86</accession>
<feature type="compositionally biased region" description="Polar residues" evidence="1">
    <location>
        <begin position="1"/>
        <end position="10"/>
    </location>
</feature>
<dbReference type="Proteomes" id="UP000500857">
    <property type="component" value="Chromosome"/>
</dbReference>
<reference evidence="2 3" key="1">
    <citation type="submission" date="2020-04" db="EMBL/GenBank/DDBJ databases">
        <authorList>
            <person name="Basu S."/>
            <person name="Maruthanayagam V."/>
            <person name="Chakraborty S."/>
            <person name="Pramanik A."/>
            <person name="Mukherjee J."/>
            <person name="Brink B."/>
        </authorList>
    </citation>
    <scope>NUCLEOTIDE SEQUENCE [LARGE SCALE GENOMIC DNA]</scope>
    <source>
        <strain evidence="2 3">AP17</strain>
    </source>
</reference>
<protein>
    <submittedName>
        <fullName evidence="2">Uncharacterized protein</fullName>
    </submittedName>
</protein>
<evidence type="ECO:0000313" key="3">
    <source>
        <dbReference type="Proteomes" id="UP000500857"/>
    </source>
</evidence>
<name>A0A6H1TS86_9CYAN</name>
<evidence type="ECO:0000256" key="1">
    <source>
        <dbReference type="SAM" id="MobiDB-lite"/>
    </source>
</evidence>
<proteinExistence type="predicted"/>
<feature type="region of interest" description="Disordered" evidence="1">
    <location>
        <begin position="1"/>
        <end position="28"/>
    </location>
</feature>
<dbReference type="EMBL" id="CP051167">
    <property type="protein sequence ID" value="QIZ69468.1"/>
    <property type="molecule type" value="Genomic_DNA"/>
</dbReference>
<organism evidence="2 3">
    <name type="scientific">Oxynema aestuarii AP17</name>
    <dbReference type="NCBI Taxonomy" id="2064643"/>
    <lineage>
        <taxon>Bacteria</taxon>
        <taxon>Bacillati</taxon>
        <taxon>Cyanobacteriota</taxon>
        <taxon>Cyanophyceae</taxon>
        <taxon>Oscillatoriophycideae</taxon>
        <taxon>Oscillatoriales</taxon>
        <taxon>Oscillatoriaceae</taxon>
        <taxon>Oxynema</taxon>
        <taxon>Oxynema aestuarii</taxon>
    </lineage>
</organism>